<feature type="transmembrane region" description="Helical" evidence="6">
    <location>
        <begin position="224"/>
        <end position="245"/>
    </location>
</feature>
<name>A0ABM3YL97_ERIEU</name>
<reference evidence="9" key="1">
    <citation type="submission" date="2025-08" db="UniProtKB">
        <authorList>
            <consortium name="RefSeq"/>
        </authorList>
    </citation>
    <scope>IDENTIFICATION</scope>
</reference>
<dbReference type="Pfam" id="PF04756">
    <property type="entry name" value="OST3_OST6"/>
    <property type="match status" value="1"/>
</dbReference>
<sequence length="341" mass="39586">MAEPWCLWRVLLTVVVALMFMVPGALAHRDNKKMILAEKVRQLMGLTKKNRVIRMNDDMFSHFVLDSPRNYSVIVMLTTLQRFKTCTTCEYAVGEFQNLVNIWQGSGVFTNEVFFALLDYDESPESFQILQLGPVTTLIHIPAKRKFTVDDIYNWKERGIIAKQMSNWVEERIEKRKGSPRIRQPQQSQMIYHKHVMLGTSLALITGLVYLLTWNRNFIFSRSLVAVLAVCFVNVMTAGQMWTYIKGAPYAQWNPHTGHTHYIHRVSYSQFTAEVYVVSLFNMWITLGILLIDKAATSPMNIMVRKIMSLTGICLVVIFFCWLLYLFRIKRPDYPVNVFMG</sequence>
<feature type="transmembrane region" description="Helical" evidence="6">
    <location>
        <begin position="191"/>
        <end position="212"/>
    </location>
</feature>
<dbReference type="PANTHER" id="PTHR12692">
    <property type="entry name" value="DOLICHYL-DIPHOSPHOOLIGOSACCHARIDE--PROTEIN GLYCOSYLTRANSFERASE-RELATED"/>
    <property type="match status" value="1"/>
</dbReference>
<keyword evidence="7" id="KW-0732">Signal</keyword>
<dbReference type="InterPro" id="IPR021149">
    <property type="entry name" value="OligosaccharylTrfase_OST3/OST6"/>
</dbReference>
<dbReference type="Proteomes" id="UP001652624">
    <property type="component" value="Chromosome 13"/>
</dbReference>
<keyword evidence="8" id="KW-1185">Reference proteome</keyword>
<dbReference type="RefSeq" id="XP_060061836.1">
    <property type="nucleotide sequence ID" value="XM_060205853.1"/>
</dbReference>
<accession>A0ABM3YL97</accession>
<evidence type="ECO:0000313" key="9">
    <source>
        <dbReference type="RefSeq" id="XP_060061836.1"/>
    </source>
</evidence>
<evidence type="ECO:0000256" key="4">
    <source>
        <dbReference type="ARBA" id="ARBA00022989"/>
    </source>
</evidence>
<keyword evidence="4 6" id="KW-1133">Transmembrane helix</keyword>
<dbReference type="Gene3D" id="3.40.30.10">
    <property type="entry name" value="Glutaredoxin"/>
    <property type="match status" value="1"/>
</dbReference>
<keyword evidence="3 6" id="KW-0812">Transmembrane</keyword>
<protein>
    <submittedName>
        <fullName evidence="9">Magnesium transporter protein 1-like</fullName>
    </submittedName>
</protein>
<evidence type="ECO:0000256" key="5">
    <source>
        <dbReference type="ARBA" id="ARBA00023136"/>
    </source>
</evidence>
<feature type="signal peptide" evidence="7">
    <location>
        <begin position="1"/>
        <end position="27"/>
    </location>
</feature>
<organism evidence="8 9">
    <name type="scientific">Erinaceus europaeus</name>
    <name type="common">Western European hedgehog</name>
    <dbReference type="NCBI Taxonomy" id="9365"/>
    <lineage>
        <taxon>Eukaryota</taxon>
        <taxon>Metazoa</taxon>
        <taxon>Chordata</taxon>
        <taxon>Craniata</taxon>
        <taxon>Vertebrata</taxon>
        <taxon>Euteleostomi</taxon>
        <taxon>Mammalia</taxon>
        <taxon>Eutheria</taxon>
        <taxon>Laurasiatheria</taxon>
        <taxon>Eulipotyphla</taxon>
        <taxon>Erinaceidae</taxon>
        <taxon>Erinaceinae</taxon>
        <taxon>Erinaceus</taxon>
    </lineage>
</organism>
<keyword evidence="5 6" id="KW-0472">Membrane</keyword>
<feature type="transmembrane region" description="Helical" evidence="6">
    <location>
        <begin position="307"/>
        <end position="327"/>
    </location>
</feature>
<comment type="pathway">
    <text evidence="2">Protein modification; protein glycosylation.</text>
</comment>
<dbReference type="PANTHER" id="PTHR12692:SF4">
    <property type="entry name" value="MAGNESIUM TRANSPORTER PROTEIN 1"/>
    <property type="match status" value="1"/>
</dbReference>
<evidence type="ECO:0000256" key="6">
    <source>
        <dbReference type="SAM" id="Phobius"/>
    </source>
</evidence>
<evidence type="ECO:0000256" key="1">
    <source>
        <dbReference type="ARBA" id="ARBA00004141"/>
    </source>
</evidence>
<comment type="subcellular location">
    <subcellularLocation>
        <location evidence="1">Membrane</location>
        <topology evidence="1">Multi-pass membrane protein</topology>
    </subcellularLocation>
</comment>
<evidence type="ECO:0000256" key="7">
    <source>
        <dbReference type="SAM" id="SignalP"/>
    </source>
</evidence>
<evidence type="ECO:0000256" key="3">
    <source>
        <dbReference type="ARBA" id="ARBA00022692"/>
    </source>
</evidence>
<dbReference type="GeneID" id="132542822"/>
<feature type="transmembrane region" description="Helical" evidence="6">
    <location>
        <begin position="275"/>
        <end position="295"/>
    </location>
</feature>
<evidence type="ECO:0000256" key="2">
    <source>
        <dbReference type="ARBA" id="ARBA00004922"/>
    </source>
</evidence>
<evidence type="ECO:0000313" key="8">
    <source>
        <dbReference type="Proteomes" id="UP001652624"/>
    </source>
</evidence>
<proteinExistence type="predicted"/>
<feature type="chain" id="PRO_5046214176" evidence="7">
    <location>
        <begin position="28"/>
        <end position="341"/>
    </location>
</feature>
<gene>
    <name evidence="9" type="primary">LOC132542822</name>
</gene>